<sequence>MRIRSVPALPGVLAAVLLLLSGCGAAGAGTPACTVVFEDNPELFFYNQIYETERGGDVTATVGVPTGRRIDTVSFDRYTVSGKTGFSASYDYYTLILHDVRYPAVVRLTTAPALTTVYSAGAGRGETVTVREDSPRLSPNTLPWRDQFARPGFLAVGWNTAPDGGGAHIGFGSRAARGEGEASLTLYPEWLPCTPEEAFIWRAQDGGAVITGYDGRAGDLVIPQTLGGLPVTAIAAGAFGAVAAETAALPPTIRAVEPGAFSALTAEHLYLFDTLEQVDEASFGDYAVTRLHLNAVKDPAYSGTYFDTFPDKADYLRSVAEADKLVLFCGSSARFGYDSPMLAQAFPGYEVVNMGVYAYANMLPQARIVLHYMKEGDILLHSPELDAIAQQFCSSAALDKETFCMTESNYDLLSLLDCREFTNLFGAFGAFQAARADMEPRSYADAPALYDEDGNRQEQATYNRYGDYILYRENNLSGENFGVKRAFYNASHITEADWQGINALYDSFASRGVSVYFTYSPRSRTSISEDSTEASIAELDALLRQRLRAPVISDIRSSLMEPLYFYATDNHLSTEGAKIHTAQVIDDLRRALEGEA</sequence>
<feature type="chain" id="PRO_5037733665" description="AlgX/AlgJ SGNH hydrolase-like domain-containing protein" evidence="1">
    <location>
        <begin position="29"/>
        <end position="596"/>
    </location>
</feature>
<organism evidence="2 3">
    <name type="scientific">Pseudoflavonifractor capillosus</name>
    <dbReference type="NCBI Taxonomy" id="106588"/>
    <lineage>
        <taxon>Bacteria</taxon>
        <taxon>Bacillati</taxon>
        <taxon>Bacillota</taxon>
        <taxon>Clostridia</taxon>
        <taxon>Eubacteriales</taxon>
        <taxon>Oscillospiraceae</taxon>
        <taxon>Pseudoflavonifractor</taxon>
    </lineage>
</organism>
<dbReference type="RefSeq" id="WP_295368062.1">
    <property type="nucleotide sequence ID" value="NZ_DYUC01000095.1"/>
</dbReference>
<dbReference type="Gene3D" id="3.80.10.10">
    <property type="entry name" value="Ribonuclease Inhibitor"/>
    <property type="match status" value="1"/>
</dbReference>
<keyword evidence="1" id="KW-0732">Signal</keyword>
<dbReference type="InterPro" id="IPR032675">
    <property type="entry name" value="LRR_dom_sf"/>
</dbReference>
<dbReference type="Proteomes" id="UP000760668">
    <property type="component" value="Unassembled WGS sequence"/>
</dbReference>
<name>A0A921MMN4_9FIRM</name>
<reference evidence="2" key="1">
    <citation type="journal article" date="2021" name="PeerJ">
        <title>Extensive microbial diversity within the chicken gut microbiome revealed by metagenomics and culture.</title>
        <authorList>
            <person name="Gilroy R."/>
            <person name="Ravi A."/>
            <person name="Getino M."/>
            <person name="Pursley I."/>
            <person name="Horton D.L."/>
            <person name="Alikhan N.F."/>
            <person name="Baker D."/>
            <person name="Gharbi K."/>
            <person name="Hall N."/>
            <person name="Watson M."/>
            <person name="Adriaenssens E.M."/>
            <person name="Foster-Nyarko E."/>
            <person name="Jarju S."/>
            <person name="Secka A."/>
            <person name="Antonio M."/>
            <person name="Oren A."/>
            <person name="Chaudhuri R.R."/>
            <person name="La Ragione R."/>
            <person name="Hildebrand F."/>
            <person name="Pallen M.J."/>
        </authorList>
    </citation>
    <scope>NUCLEOTIDE SEQUENCE</scope>
    <source>
        <strain evidence="2">CHK179-5677</strain>
    </source>
</reference>
<gene>
    <name evidence="2" type="ORF">K8V01_09425</name>
</gene>
<accession>A0A921MMN4</accession>
<proteinExistence type="predicted"/>
<evidence type="ECO:0000313" key="2">
    <source>
        <dbReference type="EMBL" id="HJG87224.1"/>
    </source>
</evidence>
<protein>
    <recommendedName>
        <fullName evidence="4">AlgX/AlgJ SGNH hydrolase-like domain-containing protein</fullName>
    </recommendedName>
</protein>
<comment type="caution">
    <text evidence="2">The sequence shown here is derived from an EMBL/GenBank/DDBJ whole genome shotgun (WGS) entry which is preliminary data.</text>
</comment>
<reference evidence="2" key="2">
    <citation type="submission" date="2021-09" db="EMBL/GenBank/DDBJ databases">
        <authorList>
            <person name="Gilroy R."/>
        </authorList>
    </citation>
    <scope>NUCLEOTIDE SEQUENCE</scope>
    <source>
        <strain evidence="2">CHK179-5677</strain>
    </source>
</reference>
<evidence type="ECO:0008006" key="4">
    <source>
        <dbReference type="Google" id="ProtNLM"/>
    </source>
</evidence>
<evidence type="ECO:0000256" key="1">
    <source>
        <dbReference type="SAM" id="SignalP"/>
    </source>
</evidence>
<feature type="signal peptide" evidence="1">
    <location>
        <begin position="1"/>
        <end position="28"/>
    </location>
</feature>
<dbReference type="AlphaFoldDB" id="A0A921MMN4"/>
<evidence type="ECO:0000313" key="3">
    <source>
        <dbReference type="Proteomes" id="UP000760668"/>
    </source>
</evidence>
<dbReference type="PROSITE" id="PS51257">
    <property type="entry name" value="PROKAR_LIPOPROTEIN"/>
    <property type="match status" value="1"/>
</dbReference>
<dbReference type="EMBL" id="DYUC01000095">
    <property type="protein sequence ID" value="HJG87224.1"/>
    <property type="molecule type" value="Genomic_DNA"/>
</dbReference>